<dbReference type="Gene3D" id="3.40.50.1580">
    <property type="entry name" value="Nucleoside phosphorylase domain"/>
    <property type="match status" value="1"/>
</dbReference>
<dbReference type="Proteomes" id="UP000028045">
    <property type="component" value="Unassembled WGS sequence"/>
</dbReference>
<gene>
    <name evidence="1" type="ORF">S7711_10221</name>
</gene>
<protein>
    <recommendedName>
        <fullName evidence="3">Nucleoside phosphorylase domain-containing protein</fullName>
    </recommendedName>
</protein>
<dbReference type="PANTHER" id="PTHR46082:SF11">
    <property type="entry name" value="AAA+ ATPASE DOMAIN-CONTAINING PROTEIN-RELATED"/>
    <property type="match status" value="1"/>
</dbReference>
<name>A0A084AZR7_STACB</name>
<proteinExistence type="predicted"/>
<evidence type="ECO:0000313" key="2">
    <source>
        <dbReference type="Proteomes" id="UP000028045"/>
    </source>
</evidence>
<evidence type="ECO:0000313" key="1">
    <source>
        <dbReference type="EMBL" id="KEY70796.1"/>
    </source>
</evidence>
<dbReference type="GO" id="GO:0009116">
    <property type="term" value="P:nucleoside metabolic process"/>
    <property type="evidence" value="ECO:0007669"/>
    <property type="project" value="InterPro"/>
</dbReference>
<dbReference type="InterPro" id="IPR053137">
    <property type="entry name" value="NLR-like"/>
</dbReference>
<dbReference type="InterPro" id="IPR035994">
    <property type="entry name" value="Nucleoside_phosphorylase_sf"/>
</dbReference>
<sequence>MGKNLHSPEAYAIAWIAALSIERAAAIALLDERHDAPQDFEQHPTDANSYTWGRMSNHNMVIASLPAGSYGTTPAATTASNLLASLPHIRIGLLVGIGGGVAQPPHQDVRLGDVVVSQPDRTMGGVIQYDLGKAKSDQTWERKGSLNTPPAVLLHAVSALQAEQLIAASKIPELLQTMWECNPQMKRVRQKYPGFVHQGFENDRLFKSTHDHVGGDTCD</sequence>
<dbReference type="PANTHER" id="PTHR46082">
    <property type="entry name" value="ATP/GTP-BINDING PROTEIN-RELATED"/>
    <property type="match status" value="1"/>
</dbReference>
<reference evidence="1 2" key="1">
    <citation type="journal article" date="2014" name="BMC Genomics">
        <title>Comparative genome sequencing reveals chemotype-specific gene clusters in the toxigenic black mold Stachybotrys.</title>
        <authorList>
            <person name="Semeiks J."/>
            <person name="Borek D."/>
            <person name="Otwinowski Z."/>
            <person name="Grishin N.V."/>
        </authorList>
    </citation>
    <scope>NUCLEOTIDE SEQUENCE [LARGE SCALE GENOMIC DNA]</scope>
    <source>
        <strain evidence="2">CBS 109288 / IBT 7711</strain>
    </source>
</reference>
<dbReference type="AlphaFoldDB" id="A0A084AZR7"/>
<keyword evidence="2" id="KW-1185">Reference proteome</keyword>
<dbReference type="EMBL" id="KL648421">
    <property type="protein sequence ID" value="KEY70796.1"/>
    <property type="molecule type" value="Genomic_DNA"/>
</dbReference>
<dbReference type="OrthoDB" id="674604at2759"/>
<feature type="non-terminal residue" evidence="1">
    <location>
        <position position="219"/>
    </location>
</feature>
<accession>A0A084AZR7</accession>
<dbReference type="SUPFAM" id="SSF53167">
    <property type="entry name" value="Purine and uridine phosphorylases"/>
    <property type="match status" value="1"/>
</dbReference>
<organism evidence="1 2">
    <name type="scientific">Stachybotrys chartarum (strain CBS 109288 / IBT 7711)</name>
    <name type="common">Toxic black mold</name>
    <name type="synonym">Stilbospora chartarum</name>
    <dbReference type="NCBI Taxonomy" id="1280523"/>
    <lineage>
        <taxon>Eukaryota</taxon>
        <taxon>Fungi</taxon>
        <taxon>Dikarya</taxon>
        <taxon>Ascomycota</taxon>
        <taxon>Pezizomycotina</taxon>
        <taxon>Sordariomycetes</taxon>
        <taxon>Hypocreomycetidae</taxon>
        <taxon>Hypocreales</taxon>
        <taxon>Stachybotryaceae</taxon>
        <taxon>Stachybotrys</taxon>
    </lineage>
</organism>
<dbReference type="GO" id="GO:0003824">
    <property type="term" value="F:catalytic activity"/>
    <property type="evidence" value="ECO:0007669"/>
    <property type="project" value="InterPro"/>
</dbReference>
<evidence type="ECO:0008006" key="3">
    <source>
        <dbReference type="Google" id="ProtNLM"/>
    </source>
</evidence>
<dbReference type="HOGENOM" id="CLU_000288_34_12_1"/>